<evidence type="ECO:0000256" key="1">
    <source>
        <dbReference type="ARBA" id="ARBA00006442"/>
    </source>
</evidence>
<dbReference type="GO" id="GO:0050660">
    <property type="term" value="F:flavin adenine dinucleotide binding"/>
    <property type="evidence" value="ECO:0007669"/>
    <property type="project" value="TreeGrafter"/>
</dbReference>
<dbReference type="Proteomes" id="UP000038830">
    <property type="component" value="Unassembled WGS sequence"/>
</dbReference>
<dbReference type="PRINTS" id="PR00368">
    <property type="entry name" value="FADPNR"/>
</dbReference>
<dbReference type="Gene3D" id="3.50.50.100">
    <property type="match status" value="1"/>
</dbReference>
<dbReference type="InterPro" id="IPR023753">
    <property type="entry name" value="FAD/NAD-binding_dom"/>
</dbReference>
<protein>
    <submittedName>
        <fullName evidence="6">CPD2 protein</fullName>
    </submittedName>
</protein>
<dbReference type="InterPro" id="IPR036188">
    <property type="entry name" value="FAD/NAD-bd_sf"/>
</dbReference>
<proteinExistence type="inferred from homology"/>
<dbReference type="PRINTS" id="PR00411">
    <property type="entry name" value="PNDRDTASEI"/>
</dbReference>
<dbReference type="EMBL" id="CDQK01000003">
    <property type="protein sequence ID" value="CEP22591.1"/>
    <property type="molecule type" value="Genomic_DNA"/>
</dbReference>
<evidence type="ECO:0000256" key="4">
    <source>
        <dbReference type="ARBA" id="ARBA00023002"/>
    </source>
</evidence>
<comment type="similarity">
    <text evidence="1">Belongs to the FAD-dependent oxidoreductase family.</text>
</comment>
<keyword evidence="3" id="KW-0274">FAD</keyword>
<dbReference type="Pfam" id="PF07992">
    <property type="entry name" value="Pyr_redox_2"/>
    <property type="match status" value="1"/>
</dbReference>
<gene>
    <name evidence="6" type="primary">CPD2</name>
    <name evidence="6" type="ORF">BN1211_2976</name>
</gene>
<evidence type="ECO:0000313" key="6">
    <source>
        <dbReference type="EMBL" id="CEP22591.1"/>
    </source>
</evidence>
<reference evidence="7" key="1">
    <citation type="journal article" date="2015" name="J. Biotechnol.">
        <title>The structure of the Cyberlindnera jadinii genome and its relation to Candida utilis analyzed by the occurrence of single nucleotide polymorphisms.</title>
        <authorList>
            <person name="Rupp O."/>
            <person name="Brinkrolf K."/>
            <person name="Buerth C."/>
            <person name="Kunigo M."/>
            <person name="Schneider J."/>
            <person name="Jaenicke S."/>
            <person name="Goesmann A."/>
            <person name="Puehler A."/>
            <person name="Jaeger K.-E."/>
            <person name="Ernst J.F."/>
        </authorList>
    </citation>
    <scope>NUCLEOTIDE SEQUENCE [LARGE SCALE GENOMIC DNA]</scope>
    <source>
        <strain evidence="7">ATCC 18201 / CBS 1600 / BCRC 20928 / JCM 3617 / NBRC 0987 / NRRL Y-1542</strain>
    </source>
</reference>
<organism evidence="6 7">
    <name type="scientific">Cyberlindnera jadinii (strain ATCC 18201 / CBS 1600 / BCRC 20928 / JCM 3617 / NBRC 0987 / NRRL Y-1542)</name>
    <name type="common">Torula yeast</name>
    <name type="synonym">Candida utilis</name>
    <dbReference type="NCBI Taxonomy" id="983966"/>
    <lineage>
        <taxon>Eukaryota</taxon>
        <taxon>Fungi</taxon>
        <taxon>Dikarya</taxon>
        <taxon>Ascomycota</taxon>
        <taxon>Saccharomycotina</taxon>
        <taxon>Saccharomycetes</taxon>
        <taxon>Phaffomycetales</taxon>
        <taxon>Phaffomycetaceae</taxon>
        <taxon>Cyberlindnera</taxon>
    </lineage>
</organism>
<accession>A0A0H5C3U2</accession>
<dbReference type="PANTHER" id="PTHR43735:SF3">
    <property type="entry name" value="FERROPTOSIS SUPPRESSOR PROTEIN 1"/>
    <property type="match status" value="1"/>
</dbReference>
<keyword evidence="4" id="KW-0560">Oxidoreductase</keyword>
<dbReference type="AlphaFoldDB" id="A0A0H5C3U2"/>
<dbReference type="GO" id="GO:0005737">
    <property type="term" value="C:cytoplasm"/>
    <property type="evidence" value="ECO:0007669"/>
    <property type="project" value="TreeGrafter"/>
</dbReference>
<sequence>MTEETTKILVVGGSFGGLSFLKQFINLVEKGDVTDKKIQVDLIEPRAGLLNVLGIPRAVIDDVYAKESYFNTENMNIKFTSVTSSYQDTLDRWASTKQTEELPQNLTVNYIQGKVTSFIDDHNVNYQVGEEQDTKRLQFDYCVYAAGRRRRWPFDPKAITEEGFVKEMQKSKKEIEDSNIITVIGGGALGIEIAGEFKEYYGDSKRIRLVHPHPFVPPEIFASKNFKQKLREELEASGVELCFNTRIETELENGDLVTTDGRTLESDLNLWCNYHKNNIEPLLPVFESSIELPKGEVSVDTRFLMKGHENIFAIGDVISLKIIKTCGGAYRQGLYVGESLYNIIVKGEKKYVELDLDTWPHGMTIVVGTQRIISQWNDIGDGKVVYNSDALLEMYSDYCTKSSKTLYNMK</sequence>
<dbReference type="GO" id="GO:0004174">
    <property type="term" value="F:electron-transferring-flavoprotein dehydrogenase activity"/>
    <property type="evidence" value="ECO:0007669"/>
    <property type="project" value="TreeGrafter"/>
</dbReference>
<name>A0A0H5C3U2_CYBJN</name>
<feature type="domain" description="FAD/NAD(P)-binding" evidence="5">
    <location>
        <begin position="7"/>
        <end position="333"/>
    </location>
</feature>
<evidence type="ECO:0000256" key="2">
    <source>
        <dbReference type="ARBA" id="ARBA00022630"/>
    </source>
</evidence>
<evidence type="ECO:0000313" key="7">
    <source>
        <dbReference type="Proteomes" id="UP000038830"/>
    </source>
</evidence>
<dbReference type="PANTHER" id="PTHR43735">
    <property type="entry name" value="APOPTOSIS-INDUCING FACTOR 1"/>
    <property type="match status" value="1"/>
</dbReference>
<keyword evidence="2" id="KW-0285">Flavoprotein</keyword>
<dbReference type="SUPFAM" id="SSF51905">
    <property type="entry name" value="FAD/NAD(P)-binding domain"/>
    <property type="match status" value="1"/>
</dbReference>
<evidence type="ECO:0000259" key="5">
    <source>
        <dbReference type="Pfam" id="PF07992"/>
    </source>
</evidence>
<evidence type="ECO:0000256" key="3">
    <source>
        <dbReference type="ARBA" id="ARBA00022827"/>
    </source>
</evidence>